<sequence>MKVVVRQWKYVNFRQWATLGAHWSPPEFKSKITPKVQNRILNSIYQSNQTRASCCFASEHNIYSYVFNI</sequence>
<reference evidence="1 2" key="1">
    <citation type="submission" date="2024-01" db="EMBL/GenBank/DDBJ databases">
        <title>The genomes of 5 underutilized Papilionoideae crops provide insights into root nodulation and disease resistanc.</title>
        <authorList>
            <person name="Jiang F."/>
        </authorList>
    </citation>
    <scope>NUCLEOTIDE SEQUENCE [LARGE SCALE GENOMIC DNA]</scope>
    <source>
        <strain evidence="1">JINMINGXINNONG_FW02</strain>
        <tissue evidence="1">Leaves</tissue>
    </source>
</reference>
<keyword evidence="2" id="KW-1185">Reference proteome</keyword>
<organism evidence="1 2">
    <name type="scientific">Phaseolus coccineus</name>
    <name type="common">Scarlet runner bean</name>
    <name type="synonym">Phaseolus multiflorus</name>
    <dbReference type="NCBI Taxonomy" id="3886"/>
    <lineage>
        <taxon>Eukaryota</taxon>
        <taxon>Viridiplantae</taxon>
        <taxon>Streptophyta</taxon>
        <taxon>Embryophyta</taxon>
        <taxon>Tracheophyta</taxon>
        <taxon>Spermatophyta</taxon>
        <taxon>Magnoliopsida</taxon>
        <taxon>eudicotyledons</taxon>
        <taxon>Gunneridae</taxon>
        <taxon>Pentapetalae</taxon>
        <taxon>rosids</taxon>
        <taxon>fabids</taxon>
        <taxon>Fabales</taxon>
        <taxon>Fabaceae</taxon>
        <taxon>Papilionoideae</taxon>
        <taxon>50 kb inversion clade</taxon>
        <taxon>NPAAA clade</taxon>
        <taxon>indigoferoid/millettioid clade</taxon>
        <taxon>Phaseoleae</taxon>
        <taxon>Phaseolus</taxon>
    </lineage>
</organism>
<proteinExistence type="predicted"/>
<dbReference type="EMBL" id="JAYMYR010000004">
    <property type="protein sequence ID" value="KAK7368075.1"/>
    <property type="molecule type" value="Genomic_DNA"/>
</dbReference>
<evidence type="ECO:0000313" key="1">
    <source>
        <dbReference type="EMBL" id="KAK7368075.1"/>
    </source>
</evidence>
<name>A0AAN9RA61_PHACN</name>
<gene>
    <name evidence="1" type="ORF">VNO80_10097</name>
</gene>
<protein>
    <submittedName>
        <fullName evidence="1">Uncharacterized protein</fullName>
    </submittedName>
</protein>
<accession>A0AAN9RA61</accession>
<comment type="caution">
    <text evidence="1">The sequence shown here is derived from an EMBL/GenBank/DDBJ whole genome shotgun (WGS) entry which is preliminary data.</text>
</comment>
<dbReference type="Proteomes" id="UP001374584">
    <property type="component" value="Unassembled WGS sequence"/>
</dbReference>
<evidence type="ECO:0000313" key="2">
    <source>
        <dbReference type="Proteomes" id="UP001374584"/>
    </source>
</evidence>
<dbReference type="AlphaFoldDB" id="A0AAN9RA61"/>